<evidence type="ECO:0000313" key="3">
    <source>
        <dbReference type="EMBL" id="MBI2465818.1"/>
    </source>
</evidence>
<feature type="transmembrane region" description="Helical" evidence="1">
    <location>
        <begin position="86"/>
        <end position="103"/>
    </location>
</feature>
<feature type="transmembrane region" description="Helical" evidence="1">
    <location>
        <begin position="62"/>
        <end position="80"/>
    </location>
</feature>
<organism evidence="3 4">
    <name type="scientific">Candidatus Sungiibacteriota bacterium</name>
    <dbReference type="NCBI Taxonomy" id="2750080"/>
    <lineage>
        <taxon>Bacteria</taxon>
        <taxon>Candidatus Sungiibacteriota</taxon>
    </lineage>
</organism>
<dbReference type="EMBL" id="JACOYY010000004">
    <property type="protein sequence ID" value="MBI2052069.1"/>
    <property type="molecule type" value="Genomic_DNA"/>
</dbReference>
<protein>
    <submittedName>
        <fullName evidence="3">Uncharacterized protein</fullName>
    </submittedName>
</protein>
<dbReference type="Proteomes" id="UP000709672">
    <property type="component" value="Unassembled WGS sequence"/>
</dbReference>
<proteinExistence type="predicted"/>
<comment type="caution">
    <text evidence="3">The sequence shown here is derived from an EMBL/GenBank/DDBJ whole genome shotgun (WGS) entry which is preliminary data.</text>
</comment>
<keyword evidence="1" id="KW-0812">Transmembrane</keyword>
<evidence type="ECO:0000313" key="2">
    <source>
        <dbReference type="EMBL" id="MBI2052069.1"/>
    </source>
</evidence>
<evidence type="ECO:0000313" key="4">
    <source>
        <dbReference type="Proteomes" id="UP000709672"/>
    </source>
</evidence>
<feature type="transmembrane region" description="Helical" evidence="1">
    <location>
        <begin position="35"/>
        <end position="55"/>
    </location>
</feature>
<keyword evidence="1" id="KW-1133">Transmembrane helix</keyword>
<accession>A0A931YDA2</accession>
<evidence type="ECO:0000256" key="1">
    <source>
        <dbReference type="SAM" id="Phobius"/>
    </source>
</evidence>
<name>A0A931YDA2_9BACT</name>
<sequence length="170" mass="18257">MDAKKQLLYACALAVILILTVAGIAHYGLDLERNLIILIVFPALATSIGIVTILPITNTVRIAVIIAFATTILTGIFVTFATITAASFIIVVITIIIFITAFAKHDLPFSRMFGCLLAEAEAIGLGLYFLSNPAVVVSTSVMCIAWMLTSLYLPCPRFLHWTAKPENGAG</sequence>
<gene>
    <name evidence="2" type="ORF">HYT38_00105</name>
    <name evidence="3" type="ORF">HYV66_01140</name>
</gene>
<keyword evidence="1" id="KW-0472">Membrane</keyword>
<reference evidence="3" key="1">
    <citation type="submission" date="2020-07" db="EMBL/GenBank/DDBJ databases">
        <title>Huge and variable diversity of episymbiotic CPR bacteria and DPANN archaea in groundwater ecosystems.</title>
        <authorList>
            <person name="He C.Y."/>
            <person name="Keren R."/>
            <person name="Whittaker M."/>
            <person name="Farag I.F."/>
            <person name="Doudna J."/>
            <person name="Cate J.H.D."/>
            <person name="Banfield J.F."/>
        </authorList>
    </citation>
    <scope>NUCLEOTIDE SEQUENCE</scope>
    <source>
        <strain evidence="2">NC_groundwater_191_Ag_S-0.1um_45_8</strain>
        <strain evidence="3">NC_groundwater_418_Ag_B-0.1um_45_10</strain>
    </source>
</reference>
<feature type="transmembrane region" description="Helical" evidence="1">
    <location>
        <begin position="7"/>
        <end position="29"/>
    </location>
</feature>
<feature type="transmembrane region" description="Helical" evidence="1">
    <location>
        <begin position="136"/>
        <end position="155"/>
    </location>
</feature>
<dbReference type="Proteomes" id="UP000786662">
    <property type="component" value="Unassembled WGS sequence"/>
</dbReference>
<dbReference type="AlphaFoldDB" id="A0A931YDA2"/>
<dbReference type="EMBL" id="JACPHQ010000014">
    <property type="protein sequence ID" value="MBI2465818.1"/>
    <property type="molecule type" value="Genomic_DNA"/>
</dbReference>